<protein>
    <submittedName>
        <fullName evidence="1">Uncharacterized protein</fullName>
    </submittedName>
</protein>
<name>A0AAV3K159_ACIBA</name>
<sequence length="40" mass="4546">MNKRMPERAFLFLLGFINISTAKANGMGKDAMDVELKRCK</sequence>
<comment type="caution">
    <text evidence="1">The sequence shown here is derived from an EMBL/GenBank/DDBJ whole genome shotgun (WGS) entry which is preliminary data.</text>
</comment>
<dbReference type="AlphaFoldDB" id="A0AAV3K159"/>
<organism evidence="1 2">
    <name type="scientific">Acinetobacter baumannii EGD-HP18</name>
    <dbReference type="NCBI Taxonomy" id="1358412"/>
    <lineage>
        <taxon>Bacteria</taxon>
        <taxon>Pseudomonadati</taxon>
        <taxon>Pseudomonadota</taxon>
        <taxon>Gammaproteobacteria</taxon>
        <taxon>Moraxellales</taxon>
        <taxon>Moraxellaceae</taxon>
        <taxon>Acinetobacter</taxon>
        <taxon>Acinetobacter calcoaceticus/baumannii complex</taxon>
    </lineage>
</organism>
<accession>A0AAV3K159</accession>
<dbReference type="Proteomes" id="UP000016517">
    <property type="component" value="Unassembled WGS sequence"/>
</dbReference>
<evidence type="ECO:0000313" key="2">
    <source>
        <dbReference type="Proteomes" id="UP000016517"/>
    </source>
</evidence>
<evidence type="ECO:0000313" key="1">
    <source>
        <dbReference type="EMBL" id="ERH70407.1"/>
    </source>
</evidence>
<reference evidence="1 2" key="1">
    <citation type="submission" date="2013-08" db="EMBL/GenBank/DDBJ databases">
        <title>Study of Ammonical-Nitrogen removal by Nitrification Denitrification process using lab isolates.</title>
        <authorList>
            <person name="Khardenavis A.A."/>
            <person name="Pal R.R."/>
            <person name="Kapley A."/>
            <person name="Qureshi A."/>
            <person name="Purohit H.J."/>
        </authorList>
    </citation>
    <scope>NUCLEOTIDE SEQUENCE [LARGE SCALE GENOMIC DNA]</scope>
    <source>
        <strain evidence="1 2">EGD-HP18</strain>
    </source>
</reference>
<dbReference type="EMBL" id="AVST01000046">
    <property type="protein sequence ID" value="ERH70407.1"/>
    <property type="molecule type" value="Genomic_DNA"/>
</dbReference>
<proteinExistence type="predicted"/>
<gene>
    <name evidence="1" type="ORF">N173_14915</name>
</gene>